<evidence type="ECO:0000313" key="3">
    <source>
        <dbReference type="Proteomes" id="UP000236291"/>
    </source>
</evidence>
<dbReference type="Proteomes" id="UP000236291">
    <property type="component" value="Unassembled WGS sequence"/>
</dbReference>
<sequence>GIASPNGKKGKTIDRVEPRCHSPQGLTLIIRQGQSTSRGYQADHYSRSLTPVHQEDSPGRNSRENDEDDPRCPLTRDILRAPIPKGFERPPALPAYDGFTDLDDNIASINATLDFLRVSGAIKCRIFPTTLRKGAMAW</sequence>
<feature type="region of interest" description="Disordered" evidence="1">
    <location>
        <begin position="1"/>
        <end position="90"/>
    </location>
</feature>
<proteinExistence type="predicted"/>
<gene>
    <name evidence="2" type="ORF">L195_g059446</name>
</gene>
<feature type="compositionally biased region" description="Basic and acidic residues" evidence="1">
    <location>
        <begin position="11"/>
        <end position="20"/>
    </location>
</feature>
<accession>A0A2K3JY78</accession>
<evidence type="ECO:0000313" key="2">
    <source>
        <dbReference type="EMBL" id="PNX58956.1"/>
    </source>
</evidence>
<comment type="caution">
    <text evidence="2">The sequence shown here is derived from an EMBL/GenBank/DDBJ whole genome shotgun (WGS) entry which is preliminary data.</text>
</comment>
<name>A0A2K3JY78_TRIPR</name>
<reference evidence="2 3" key="2">
    <citation type="journal article" date="2017" name="Front. Plant Sci.">
        <title>Gene Classification and Mining of Molecular Markers Useful in Red Clover (Trifolium pratense) Breeding.</title>
        <authorList>
            <person name="Istvanek J."/>
            <person name="Dluhosova J."/>
            <person name="Dluhos P."/>
            <person name="Patkova L."/>
            <person name="Nedelnik J."/>
            <person name="Repkova J."/>
        </authorList>
    </citation>
    <scope>NUCLEOTIDE SEQUENCE [LARGE SCALE GENOMIC DNA]</scope>
    <source>
        <strain evidence="3">cv. Tatra</strain>
        <tissue evidence="2">Young leaves</tissue>
    </source>
</reference>
<feature type="non-terminal residue" evidence="2">
    <location>
        <position position="1"/>
    </location>
</feature>
<organism evidence="2 3">
    <name type="scientific">Trifolium pratense</name>
    <name type="common">Red clover</name>
    <dbReference type="NCBI Taxonomy" id="57577"/>
    <lineage>
        <taxon>Eukaryota</taxon>
        <taxon>Viridiplantae</taxon>
        <taxon>Streptophyta</taxon>
        <taxon>Embryophyta</taxon>
        <taxon>Tracheophyta</taxon>
        <taxon>Spermatophyta</taxon>
        <taxon>Magnoliopsida</taxon>
        <taxon>eudicotyledons</taxon>
        <taxon>Gunneridae</taxon>
        <taxon>Pentapetalae</taxon>
        <taxon>rosids</taxon>
        <taxon>fabids</taxon>
        <taxon>Fabales</taxon>
        <taxon>Fabaceae</taxon>
        <taxon>Papilionoideae</taxon>
        <taxon>50 kb inversion clade</taxon>
        <taxon>NPAAA clade</taxon>
        <taxon>Hologalegina</taxon>
        <taxon>IRL clade</taxon>
        <taxon>Trifolieae</taxon>
        <taxon>Trifolium</taxon>
    </lineage>
</organism>
<protein>
    <submittedName>
        <fullName evidence="2">Uncharacterized protein</fullName>
    </submittedName>
</protein>
<dbReference type="AlphaFoldDB" id="A0A2K3JY78"/>
<feature type="compositionally biased region" description="Basic and acidic residues" evidence="1">
    <location>
        <begin position="53"/>
        <end position="64"/>
    </location>
</feature>
<reference evidence="2 3" key="1">
    <citation type="journal article" date="2014" name="Am. J. Bot.">
        <title>Genome assembly and annotation for red clover (Trifolium pratense; Fabaceae).</title>
        <authorList>
            <person name="Istvanek J."/>
            <person name="Jaros M."/>
            <person name="Krenek A."/>
            <person name="Repkova J."/>
        </authorList>
    </citation>
    <scope>NUCLEOTIDE SEQUENCE [LARGE SCALE GENOMIC DNA]</scope>
    <source>
        <strain evidence="3">cv. Tatra</strain>
        <tissue evidence="2">Young leaves</tissue>
    </source>
</reference>
<dbReference type="EMBL" id="ASHM01129827">
    <property type="protein sequence ID" value="PNX58956.1"/>
    <property type="molecule type" value="Genomic_DNA"/>
</dbReference>
<evidence type="ECO:0000256" key="1">
    <source>
        <dbReference type="SAM" id="MobiDB-lite"/>
    </source>
</evidence>